<gene>
    <name evidence="7" type="ORF">AA314_02074</name>
</gene>
<dbReference type="SUPFAM" id="SSF56112">
    <property type="entry name" value="Protein kinase-like (PK-like)"/>
    <property type="match status" value="1"/>
</dbReference>
<feature type="region of interest" description="Disordered" evidence="5">
    <location>
        <begin position="287"/>
        <end position="315"/>
    </location>
</feature>
<accession>A0AAC8TC56</accession>
<keyword evidence="2" id="KW-0547">Nucleotide-binding</keyword>
<protein>
    <submittedName>
        <fullName evidence="7">Serine/threonine-protein kinase Pkn6</fullName>
    </submittedName>
</protein>
<dbReference type="CDD" id="cd14014">
    <property type="entry name" value="STKc_PknB_like"/>
    <property type="match status" value="1"/>
</dbReference>
<evidence type="ECO:0000256" key="4">
    <source>
        <dbReference type="ARBA" id="ARBA00022840"/>
    </source>
</evidence>
<proteinExistence type="predicted"/>
<dbReference type="PANTHER" id="PTHR43289:SF6">
    <property type="entry name" value="SERINE_THREONINE-PROTEIN KINASE NEKL-3"/>
    <property type="match status" value="1"/>
</dbReference>
<evidence type="ECO:0000256" key="5">
    <source>
        <dbReference type="SAM" id="MobiDB-lite"/>
    </source>
</evidence>
<dbReference type="InterPro" id="IPR013229">
    <property type="entry name" value="PEGA"/>
</dbReference>
<dbReference type="PROSITE" id="PS00109">
    <property type="entry name" value="PROTEIN_KINASE_TYR"/>
    <property type="match status" value="1"/>
</dbReference>
<reference evidence="7 8" key="1">
    <citation type="submission" date="2015-05" db="EMBL/GenBank/DDBJ databases">
        <title>Genome assembly of Archangium gephyra DSM 2261.</title>
        <authorList>
            <person name="Sharma G."/>
            <person name="Subramanian S."/>
        </authorList>
    </citation>
    <scope>NUCLEOTIDE SEQUENCE [LARGE SCALE GENOMIC DNA]</scope>
    <source>
        <strain evidence="7 8">DSM 2261</strain>
    </source>
</reference>
<dbReference type="EMBL" id="CP011509">
    <property type="protein sequence ID" value="AKJ00448.1"/>
    <property type="molecule type" value="Genomic_DNA"/>
</dbReference>
<keyword evidence="1" id="KW-0808">Transferase</keyword>
<evidence type="ECO:0000313" key="7">
    <source>
        <dbReference type="EMBL" id="AKJ00448.1"/>
    </source>
</evidence>
<evidence type="ECO:0000256" key="3">
    <source>
        <dbReference type="ARBA" id="ARBA00022777"/>
    </source>
</evidence>
<feature type="domain" description="Protein kinase" evidence="6">
    <location>
        <begin position="1"/>
        <end position="266"/>
    </location>
</feature>
<dbReference type="Pfam" id="PF08308">
    <property type="entry name" value="PEGA"/>
    <property type="match status" value="1"/>
</dbReference>
<dbReference type="Gene3D" id="1.10.510.10">
    <property type="entry name" value="Transferase(Phosphotransferase) domain 1"/>
    <property type="match status" value="1"/>
</dbReference>
<keyword evidence="3 7" id="KW-0418">Kinase</keyword>
<feature type="region of interest" description="Disordered" evidence="5">
    <location>
        <begin position="354"/>
        <end position="430"/>
    </location>
</feature>
<dbReference type="InterPro" id="IPR011009">
    <property type="entry name" value="Kinase-like_dom_sf"/>
</dbReference>
<dbReference type="Pfam" id="PF00069">
    <property type="entry name" value="Pkinase"/>
    <property type="match status" value="1"/>
</dbReference>
<evidence type="ECO:0000313" key="8">
    <source>
        <dbReference type="Proteomes" id="UP000035579"/>
    </source>
</evidence>
<dbReference type="InterPro" id="IPR008266">
    <property type="entry name" value="Tyr_kinase_AS"/>
</dbReference>
<dbReference type="GO" id="GO:0005524">
    <property type="term" value="F:ATP binding"/>
    <property type="evidence" value="ECO:0007669"/>
    <property type="project" value="UniProtKB-KW"/>
</dbReference>
<name>A0AAC8TC56_9BACT</name>
<dbReference type="GO" id="GO:0004674">
    <property type="term" value="F:protein serine/threonine kinase activity"/>
    <property type="evidence" value="ECO:0007669"/>
    <property type="project" value="TreeGrafter"/>
</dbReference>
<evidence type="ECO:0000256" key="1">
    <source>
        <dbReference type="ARBA" id="ARBA00022679"/>
    </source>
</evidence>
<dbReference type="PROSITE" id="PS50011">
    <property type="entry name" value="PROTEIN_KINASE_DOM"/>
    <property type="match status" value="1"/>
</dbReference>
<organism evidence="7 8">
    <name type="scientific">Archangium gephyra</name>
    <dbReference type="NCBI Taxonomy" id="48"/>
    <lineage>
        <taxon>Bacteria</taxon>
        <taxon>Pseudomonadati</taxon>
        <taxon>Myxococcota</taxon>
        <taxon>Myxococcia</taxon>
        <taxon>Myxococcales</taxon>
        <taxon>Cystobacterineae</taxon>
        <taxon>Archangiaceae</taxon>
        <taxon>Archangium</taxon>
    </lineage>
</organism>
<feature type="compositionally biased region" description="Low complexity" evidence="5">
    <location>
        <begin position="413"/>
        <end position="425"/>
    </location>
</feature>
<evidence type="ECO:0000259" key="6">
    <source>
        <dbReference type="PROSITE" id="PS50011"/>
    </source>
</evidence>
<sequence length="497" mass="53364">MAEVYLAKAAGPRGFEKTLVLKRILPHLAEDPQFVEMFLGEATLAAQLEHPNVVQIFDFGEADGAYYLAMEYIDGPNLRTLSKHARAAGVALAPVCCARIIASACEGLAFAHDFADPKTGEPLGLIHRDISPDNILLSRQGAVKVVDFGIAKAINQTHKTQTGLIKGKIAYMSPEQIQARPFDRRVDVYALGIVLYELLTGQKPFDATTDVSMIQAIVSEPLVPAVSRRPDLPRALGNILAKALSKEPEQRYPDCRAFQADLEHFIRASGESVGAYQLSRLVAQVCGDHSGHGPRPPPGSSPKNLPGGDTPNATLAAAEDPALSPRGTGRWTALAGLALFAVSGGFLLFRASGSTQTGPPVPAVTLPATPIPLGNKQPDIQPTIPSRPLEAPPSSPPKATKKRVVQRESVEQESPTPETHSPPSSVGKGRLEFRIRPYATVFLDGRQLGRTPVAPLEIEAGTHTVRLINQESGKDVARTIELRAGQSLIFKYNLLED</sequence>
<dbReference type="InterPro" id="IPR000719">
    <property type="entry name" value="Prot_kinase_dom"/>
</dbReference>
<feature type="compositionally biased region" description="Low complexity" evidence="5">
    <location>
        <begin position="363"/>
        <end position="373"/>
    </location>
</feature>
<dbReference type="Proteomes" id="UP000035579">
    <property type="component" value="Chromosome"/>
</dbReference>
<evidence type="ECO:0000256" key="2">
    <source>
        <dbReference type="ARBA" id="ARBA00022741"/>
    </source>
</evidence>
<dbReference type="AlphaFoldDB" id="A0AAC8TC56"/>
<dbReference type="RefSeq" id="WP_047855275.1">
    <property type="nucleotide sequence ID" value="NZ_CP011509.1"/>
</dbReference>
<keyword evidence="4" id="KW-0067">ATP-binding</keyword>
<dbReference type="PANTHER" id="PTHR43289">
    <property type="entry name" value="MITOGEN-ACTIVATED PROTEIN KINASE KINASE KINASE 20-RELATED"/>
    <property type="match status" value="1"/>
</dbReference>
<dbReference type="KEGG" id="age:AA314_02074"/>
<dbReference type="Gene3D" id="3.30.200.20">
    <property type="entry name" value="Phosphorylase Kinase, domain 1"/>
    <property type="match status" value="1"/>
</dbReference>